<name>A0A6G9RTB2_9VIRU</name>
<evidence type="ECO:0000256" key="1">
    <source>
        <dbReference type="ARBA" id="ARBA00022484"/>
    </source>
</evidence>
<dbReference type="InterPro" id="IPR043502">
    <property type="entry name" value="DNA/RNA_pol_sf"/>
</dbReference>
<sequence length="661" mass="75558">MNRLAMQKGLVHSIHILKRMQLHVTRYIAGSPLQCNDLRIGLYKTGLPKWLALHNKQLYEGLVAADPDCIRIILTVTNVARLHLGDGELDSSTIESPSASDQGLEDDIVNCLNSIWGLNLRNKLSHYLEQERWERPHSSTKAGPNGQALGMAHLELLELPDWLSESIHEVGGEQLKNYMDLLTEGLSLVKGKLLKDVSINTFRRISVKPDKALKNRPIAILDYWSQCALRPLHKAIFRWFSVCQQDMTMNQLGIESCIGKWPSYHSLDLSAATDRFPISLQGKILGYLVDKKYAENWCKIMVGMPFSHGNRQIYYKSGQPMGAYSSWAVFALSHHIIVQYSAHTSDKTKWNRFGSFEDYAILGDDIVIGEPLVAKRYKEVMKGLGVELSDAKSHESVKFVEFAKNSWRYYEGRKSFVNVSGVPLNGILNSKSSLYDLSQELTRLIARGTLRVTDVSRSVLLSRFVMSLYNLPNWHRNVNRLAIQIQDWWEVADAYEWVKSFVQVYEETSPKQRHCNHSPLDTARFYTSILLNDVKDRCRSAWVKLSESQGESLLKVRRMREDLCGISETGPSGEYFPTFLATRSLPWKLVIEDQAKRATTLMKKVNRDIASQVFDWEDVFTELSNLRVGDSKTIDARRTSDIIRDIKRRVTASLLPWEKSR</sequence>
<proteinExistence type="predicted"/>
<evidence type="ECO:0000256" key="2">
    <source>
        <dbReference type="ARBA" id="ARBA00022679"/>
    </source>
</evidence>
<accession>A0A6G9RTB2</accession>
<dbReference type="PANTHER" id="PTHR34456:SF13">
    <property type="entry name" value="REVERSE TRANSCRIPTASE DOMAIN-CONTAINING PROTEIN"/>
    <property type="match status" value="1"/>
</dbReference>
<protein>
    <submittedName>
        <fullName evidence="4">RNA-dependent RNA polymerase</fullName>
    </submittedName>
</protein>
<evidence type="ECO:0000256" key="3">
    <source>
        <dbReference type="ARBA" id="ARBA00022695"/>
    </source>
</evidence>
<keyword evidence="3" id="KW-0548">Nucleotidyltransferase</keyword>
<dbReference type="Pfam" id="PF05919">
    <property type="entry name" value="Mitovir_RNA_pol"/>
    <property type="match status" value="1"/>
</dbReference>
<dbReference type="EMBL" id="MN539781">
    <property type="protein sequence ID" value="QIR30243.1"/>
    <property type="molecule type" value="Genomic_RNA"/>
</dbReference>
<dbReference type="GO" id="GO:0003968">
    <property type="term" value="F:RNA-directed RNA polymerase activity"/>
    <property type="evidence" value="ECO:0007669"/>
    <property type="project" value="UniProtKB-KW"/>
</dbReference>
<keyword evidence="1 4" id="KW-0696">RNA-directed RNA polymerase</keyword>
<organism evidence="4">
    <name type="scientific">Plasmopara viticola lesion associated mitovirus 20</name>
    <dbReference type="NCBI Taxonomy" id="2719446"/>
    <lineage>
        <taxon>Viruses</taxon>
        <taxon>Riboviria</taxon>
        <taxon>Orthornavirae</taxon>
        <taxon>Lenarviricota</taxon>
        <taxon>Howeltoviricetes</taxon>
        <taxon>Cryppavirales</taxon>
        <taxon>Mitoviridae</taxon>
        <taxon>Mitovirus</taxon>
    </lineage>
</organism>
<dbReference type="SUPFAM" id="SSF56672">
    <property type="entry name" value="DNA/RNA polymerases"/>
    <property type="match status" value="1"/>
</dbReference>
<evidence type="ECO:0000313" key="4">
    <source>
        <dbReference type="EMBL" id="QIR30243.1"/>
    </source>
</evidence>
<reference evidence="4" key="1">
    <citation type="journal article" date="2020" name="Virus Evol.">
        <title>Analysis of the virome associated to grapevine downy mildew lesions reveals new mycovirus lineages.</title>
        <authorList>
            <person name="Chiapello M."/>
            <person name="Rodriguez-Romero J."/>
            <person name="Ayllon M.A."/>
            <person name="Turina M."/>
        </authorList>
    </citation>
    <scope>NUCLEOTIDE SEQUENCE</scope>
    <source>
        <strain evidence="4">DMG-F_DN41831</strain>
    </source>
</reference>
<dbReference type="PANTHER" id="PTHR34456">
    <property type="entry name" value="MITOVIRUS RNA-DEPENDENT RNA POLYMERASE"/>
    <property type="match status" value="1"/>
</dbReference>
<keyword evidence="2" id="KW-0808">Transferase</keyword>
<dbReference type="InterPro" id="IPR008686">
    <property type="entry name" value="RNA_pol_mitovir"/>
</dbReference>